<dbReference type="EMBL" id="JBJJXI010000066">
    <property type="protein sequence ID" value="KAL3397382.1"/>
    <property type="molecule type" value="Genomic_DNA"/>
</dbReference>
<dbReference type="NCBIfam" id="NF037982">
    <property type="entry name" value="Nramp_1"/>
    <property type="match status" value="1"/>
</dbReference>
<proteinExistence type="inferred from homology"/>
<keyword evidence="3" id="KW-0813">Transport</keyword>
<evidence type="ECO:0000256" key="2">
    <source>
        <dbReference type="ARBA" id="ARBA00006670"/>
    </source>
</evidence>
<dbReference type="PRINTS" id="PR00447">
    <property type="entry name" value="NATRESASSCMP"/>
</dbReference>
<feature type="transmembrane region" description="Helical" evidence="8">
    <location>
        <begin position="487"/>
        <end position="513"/>
    </location>
</feature>
<evidence type="ECO:0000256" key="7">
    <source>
        <dbReference type="SAM" id="MobiDB-lite"/>
    </source>
</evidence>
<dbReference type="HAMAP" id="MF_00221">
    <property type="entry name" value="NRAMP"/>
    <property type="match status" value="1"/>
</dbReference>
<evidence type="ECO:0000256" key="1">
    <source>
        <dbReference type="ARBA" id="ARBA00004141"/>
    </source>
</evidence>
<comment type="subcellular location">
    <subcellularLocation>
        <location evidence="1">Membrane</location>
        <topology evidence="1">Multi-pass membrane protein</topology>
    </subcellularLocation>
</comment>
<evidence type="ECO:0000313" key="10">
    <source>
        <dbReference type="Proteomes" id="UP001627154"/>
    </source>
</evidence>
<feature type="transmembrane region" description="Helical" evidence="8">
    <location>
        <begin position="186"/>
        <end position="207"/>
    </location>
</feature>
<evidence type="ECO:0000313" key="9">
    <source>
        <dbReference type="EMBL" id="KAL3397382.1"/>
    </source>
</evidence>
<keyword evidence="4 8" id="KW-0812">Transmembrane</keyword>
<feature type="transmembrane region" description="Helical" evidence="8">
    <location>
        <begin position="75"/>
        <end position="93"/>
    </location>
</feature>
<evidence type="ECO:0000256" key="3">
    <source>
        <dbReference type="ARBA" id="ARBA00022448"/>
    </source>
</evidence>
<evidence type="ECO:0000256" key="6">
    <source>
        <dbReference type="ARBA" id="ARBA00023136"/>
    </source>
</evidence>
<dbReference type="AlphaFoldDB" id="A0ABD2WWP8"/>
<feature type="transmembrane region" description="Helical" evidence="8">
    <location>
        <begin position="454"/>
        <end position="475"/>
    </location>
</feature>
<feature type="transmembrane region" description="Helical" evidence="8">
    <location>
        <begin position="389"/>
        <end position="408"/>
    </location>
</feature>
<dbReference type="Proteomes" id="UP001627154">
    <property type="component" value="Unassembled WGS sequence"/>
</dbReference>
<dbReference type="PANTHER" id="PTHR11706:SF33">
    <property type="entry name" value="NATURAL RESISTANCE-ASSOCIATED MACROPHAGE PROTEIN 2"/>
    <property type="match status" value="1"/>
</dbReference>
<feature type="transmembrane region" description="Helical" evidence="8">
    <location>
        <begin position="337"/>
        <end position="358"/>
    </location>
</feature>
<dbReference type="PANTHER" id="PTHR11706">
    <property type="entry name" value="SOLUTE CARRIER PROTEIN FAMILY 11 MEMBER"/>
    <property type="match status" value="1"/>
</dbReference>
<comment type="similarity">
    <text evidence="2">Belongs to the NRAMP family.</text>
</comment>
<keyword evidence="5 8" id="KW-1133">Transmembrane helix</keyword>
<dbReference type="Pfam" id="PF01566">
    <property type="entry name" value="Nramp"/>
    <property type="match status" value="1"/>
</dbReference>
<evidence type="ECO:0000256" key="8">
    <source>
        <dbReference type="SAM" id="Phobius"/>
    </source>
</evidence>
<feature type="transmembrane region" description="Helical" evidence="8">
    <location>
        <begin position="420"/>
        <end position="442"/>
    </location>
</feature>
<feature type="transmembrane region" description="Helical" evidence="8">
    <location>
        <begin position="267"/>
        <end position="298"/>
    </location>
</feature>
<gene>
    <name evidence="9" type="ORF">TKK_008944</name>
</gene>
<dbReference type="NCBIfam" id="TIGR01197">
    <property type="entry name" value="nramp"/>
    <property type="match status" value="1"/>
</dbReference>
<reference evidence="9 10" key="1">
    <citation type="journal article" date="2024" name="bioRxiv">
        <title>A reference genome for Trichogramma kaykai: A tiny desert-dwelling parasitoid wasp with competing sex-ratio distorters.</title>
        <authorList>
            <person name="Culotta J."/>
            <person name="Lindsey A.R."/>
        </authorList>
    </citation>
    <scope>NUCLEOTIDE SEQUENCE [LARGE SCALE GENOMIC DNA]</scope>
    <source>
        <strain evidence="9 10">KSX58</strain>
    </source>
</reference>
<evidence type="ECO:0000256" key="4">
    <source>
        <dbReference type="ARBA" id="ARBA00022692"/>
    </source>
</evidence>
<dbReference type="GO" id="GO:0016020">
    <property type="term" value="C:membrane"/>
    <property type="evidence" value="ECO:0007669"/>
    <property type="project" value="UniProtKB-SubCell"/>
</dbReference>
<evidence type="ECO:0008006" key="11">
    <source>
        <dbReference type="Google" id="ProtNLM"/>
    </source>
</evidence>
<keyword evidence="10" id="KW-1185">Reference proteome</keyword>
<name>A0ABD2WWP8_9HYME</name>
<keyword evidence="6 8" id="KW-0472">Membrane</keyword>
<accession>A0ABD2WWP8</accession>
<comment type="caution">
    <text evidence="9">The sequence shown here is derived from an EMBL/GenBank/DDBJ whole genome shotgun (WGS) entry which is preliminary data.</text>
</comment>
<feature type="region of interest" description="Disordered" evidence="7">
    <location>
        <begin position="1"/>
        <end position="21"/>
    </location>
</feature>
<feature type="compositionally biased region" description="Polar residues" evidence="7">
    <location>
        <begin position="10"/>
        <end position="21"/>
    </location>
</feature>
<evidence type="ECO:0000256" key="5">
    <source>
        <dbReference type="ARBA" id="ARBA00022989"/>
    </source>
</evidence>
<sequence length="544" mass="60691">MKPVEDRPSKNINNDMGNNSLGDFGEQKIDIPELENHTSFSFRKLWAFMGPGFLMSIAFLDPGNIESDLQSGVTAQYKLIWLLLGATCLGLIMQRLSSRLGVVSGLHLAEMCYRQFRKTPRILLWLMTEIAITGSDMQEVIGTSIALYLLTSKWLPLWAGVLLTIIDTFTFMYLDKYGMRKVELLFGIFIGIMALTFGYEYVVSAPPQGELLKGMFTPWCSNCSTRALIQAVGLIGANIQPHNLYFHSALVKSRKIDRTKPNKVHEACMYYFTEASIALFLSFLINLFVMCVFAHGLYNKSNADVYATCKARNFSWGLDEFLNNAEPFEADLYKGGIFLGCSFGFTAMIIWAIGILAAGQSSTMTGSYTGQFVMEGFLNLKWPRWRRIVLTRSIAIVPTFFIAFFSSIEQLTGLNDILNVTMSLQLPFAALPLIAFTSSANVMGDFKNGLFNKVASTFLSLFVIGINFFLVATFLREMVAKNEQPHAMVFVAIGVVGFLYLLFCLYLLAYLACAMGASSMSKIKFIAKYVTGPQAKNLEVVSRS</sequence>
<feature type="transmembrane region" description="Helical" evidence="8">
    <location>
        <begin position="155"/>
        <end position="174"/>
    </location>
</feature>
<organism evidence="9 10">
    <name type="scientific">Trichogramma kaykai</name>
    <dbReference type="NCBI Taxonomy" id="54128"/>
    <lineage>
        <taxon>Eukaryota</taxon>
        <taxon>Metazoa</taxon>
        <taxon>Ecdysozoa</taxon>
        <taxon>Arthropoda</taxon>
        <taxon>Hexapoda</taxon>
        <taxon>Insecta</taxon>
        <taxon>Pterygota</taxon>
        <taxon>Neoptera</taxon>
        <taxon>Endopterygota</taxon>
        <taxon>Hymenoptera</taxon>
        <taxon>Apocrita</taxon>
        <taxon>Proctotrupomorpha</taxon>
        <taxon>Chalcidoidea</taxon>
        <taxon>Trichogrammatidae</taxon>
        <taxon>Trichogramma</taxon>
    </lineage>
</organism>
<protein>
    <recommendedName>
        <fullName evidence="11">Protein Malvolio</fullName>
    </recommendedName>
</protein>
<dbReference type="InterPro" id="IPR001046">
    <property type="entry name" value="NRAMP_fam"/>
</dbReference>
<feature type="transmembrane region" description="Helical" evidence="8">
    <location>
        <begin position="227"/>
        <end position="246"/>
    </location>
</feature>